<evidence type="ECO:0000256" key="1">
    <source>
        <dbReference type="SAM" id="MobiDB-lite"/>
    </source>
</evidence>
<name>A0A4Z2IR21_9TELE</name>
<keyword evidence="3" id="KW-1185">Reference proteome</keyword>
<reference evidence="2 3" key="1">
    <citation type="submission" date="2019-03" db="EMBL/GenBank/DDBJ databases">
        <title>First draft genome of Liparis tanakae, snailfish: a comprehensive survey of snailfish specific genes.</title>
        <authorList>
            <person name="Kim W."/>
            <person name="Song I."/>
            <person name="Jeong J.-H."/>
            <person name="Kim D."/>
            <person name="Kim S."/>
            <person name="Ryu S."/>
            <person name="Song J.Y."/>
            <person name="Lee S.K."/>
        </authorList>
    </citation>
    <scope>NUCLEOTIDE SEQUENCE [LARGE SCALE GENOMIC DNA]</scope>
    <source>
        <tissue evidence="2">Muscle</tissue>
    </source>
</reference>
<evidence type="ECO:0000313" key="2">
    <source>
        <dbReference type="EMBL" id="TNN80365.1"/>
    </source>
</evidence>
<feature type="region of interest" description="Disordered" evidence="1">
    <location>
        <begin position="61"/>
        <end position="85"/>
    </location>
</feature>
<dbReference type="AlphaFoldDB" id="A0A4Z2IR21"/>
<accession>A0A4Z2IR21</accession>
<gene>
    <name evidence="2" type="ORF">EYF80_009389</name>
</gene>
<evidence type="ECO:0000313" key="3">
    <source>
        <dbReference type="Proteomes" id="UP000314294"/>
    </source>
</evidence>
<organism evidence="2 3">
    <name type="scientific">Liparis tanakae</name>
    <name type="common">Tanaka's snailfish</name>
    <dbReference type="NCBI Taxonomy" id="230148"/>
    <lineage>
        <taxon>Eukaryota</taxon>
        <taxon>Metazoa</taxon>
        <taxon>Chordata</taxon>
        <taxon>Craniata</taxon>
        <taxon>Vertebrata</taxon>
        <taxon>Euteleostomi</taxon>
        <taxon>Actinopterygii</taxon>
        <taxon>Neopterygii</taxon>
        <taxon>Teleostei</taxon>
        <taxon>Neoteleostei</taxon>
        <taxon>Acanthomorphata</taxon>
        <taxon>Eupercaria</taxon>
        <taxon>Perciformes</taxon>
        <taxon>Cottioidei</taxon>
        <taxon>Cottales</taxon>
        <taxon>Liparidae</taxon>
        <taxon>Liparis</taxon>
    </lineage>
</organism>
<sequence length="96" mass="10507">MQEPGEVRAGLQLAQQQETGGGPGMRFWDLKALEIWDEQEFLPVILMEVLSGLWELFGSSEPQGDNIRASRTTEGGNRNVRSGPDGCSVCVRDGDV</sequence>
<proteinExistence type="predicted"/>
<comment type="caution">
    <text evidence="2">The sequence shown here is derived from an EMBL/GenBank/DDBJ whole genome shotgun (WGS) entry which is preliminary data.</text>
</comment>
<dbReference type="EMBL" id="SRLO01000055">
    <property type="protein sequence ID" value="TNN80365.1"/>
    <property type="molecule type" value="Genomic_DNA"/>
</dbReference>
<feature type="compositionally biased region" description="Polar residues" evidence="1">
    <location>
        <begin position="69"/>
        <end position="80"/>
    </location>
</feature>
<protein>
    <submittedName>
        <fullName evidence="2">Uncharacterized protein</fullName>
    </submittedName>
</protein>
<feature type="region of interest" description="Disordered" evidence="1">
    <location>
        <begin position="1"/>
        <end position="23"/>
    </location>
</feature>
<dbReference type="Proteomes" id="UP000314294">
    <property type="component" value="Unassembled WGS sequence"/>
</dbReference>